<dbReference type="Pfam" id="PF13193">
    <property type="entry name" value="AMP-binding_C"/>
    <property type="match status" value="1"/>
</dbReference>
<dbReference type="Gene3D" id="3.30.559.30">
    <property type="entry name" value="Nonribosomal peptide synthetase, condensation domain"/>
    <property type="match status" value="3"/>
</dbReference>
<dbReference type="PROSITE" id="PS00455">
    <property type="entry name" value="AMP_BINDING"/>
    <property type="match status" value="2"/>
</dbReference>
<proteinExistence type="inferred from homology"/>
<dbReference type="PANTHER" id="PTHR45527">
    <property type="entry name" value="NONRIBOSOMAL PEPTIDE SYNTHETASE"/>
    <property type="match status" value="1"/>
</dbReference>
<dbReference type="GO" id="GO:0016874">
    <property type="term" value="F:ligase activity"/>
    <property type="evidence" value="ECO:0007669"/>
    <property type="project" value="UniProtKB-KW"/>
</dbReference>
<dbReference type="Pfam" id="PF00501">
    <property type="entry name" value="AMP-binding"/>
    <property type="match status" value="2"/>
</dbReference>
<dbReference type="InterPro" id="IPR023213">
    <property type="entry name" value="CAT-like_dom_sf"/>
</dbReference>
<dbReference type="OrthoDB" id="416786at2759"/>
<dbReference type="CDD" id="cd19545">
    <property type="entry name" value="FUM14_C_NRPS-like"/>
    <property type="match status" value="1"/>
</dbReference>
<dbReference type="RefSeq" id="XP_007925658.1">
    <property type="nucleotide sequence ID" value="XM_007927467.1"/>
</dbReference>
<dbReference type="eggNOG" id="KOG1178">
    <property type="taxonomic scope" value="Eukaryota"/>
</dbReference>
<evidence type="ECO:0000256" key="4">
    <source>
        <dbReference type="ARBA" id="ARBA00029454"/>
    </source>
</evidence>
<dbReference type="GO" id="GO:0043041">
    <property type="term" value="P:amino acid activation for nonribosomal peptide biosynthetic process"/>
    <property type="evidence" value="ECO:0007669"/>
    <property type="project" value="TreeGrafter"/>
</dbReference>
<dbReference type="PANTHER" id="PTHR45527:SF1">
    <property type="entry name" value="FATTY ACID SYNTHASE"/>
    <property type="match status" value="1"/>
</dbReference>
<evidence type="ECO:0000313" key="7">
    <source>
        <dbReference type="Proteomes" id="UP000016932"/>
    </source>
</evidence>
<dbReference type="HOGENOM" id="CLU_000022_0_12_1"/>
<dbReference type="Pfam" id="PF00668">
    <property type="entry name" value="Condensation"/>
    <property type="match status" value="3"/>
</dbReference>
<dbReference type="FunFam" id="3.30.300.30:FF:000015">
    <property type="entry name" value="Nonribosomal peptide synthase SidD"/>
    <property type="match status" value="1"/>
</dbReference>
<dbReference type="PROSITE" id="PS50075">
    <property type="entry name" value="CARRIER"/>
    <property type="match status" value="1"/>
</dbReference>
<evidence type="ECO:0000256" key="3">
    <source>
        <dbReference type="ARBA" id="ARBA00022598"/>
    </source>
</evidence>
<dbReference type="STRING" id="383855.M3AKW2"/>
<keyword evidence="3" id="KW-0436">Ligase</keyword>
<dbReference type="FunFam" id="3.40.50.980:FF:000001">
    <property type="entry name" value="Non-ribosomal peptide synthetase"/>
    <property type="match status" value="2"/>
</dbReference>
<dbReference type="SUPFAM" id="SSF47336">
    <property type="entry name" value="ACP-like"/>
    <property type="match status" value="1"/>
</dbReference>
<dbReference type="GeneID" id="19330973"/>
<dbReference type="InterPro" id="IPR010071">
    <property type="entry name" value="AA_adenyl_dom"/>
</dbReference>
<dbReference type="KEGG" id="pfj:MYCFIDRAFT_135309"/>
<accession>M3AKW2</accession>
<evidence type="ECO:0000256" key="2">
    <source>
        <dbReference type="ARBA" id="ARBA00022553"/>
    </source>
</evidence>
<organism evidence="6 7">
    <name type="scientific">Pseudocercospora fijiensis (strain CIRAD86)</name>
    <name type="common">Black leaf streak disease fungus</name>
    <name type="synonym">Mycosphaerella fijiensis</name>
    <dbReference type="NCBI Taxonomy" id="383855"/>
    <lineage>
        <taxon>Eukaryota</taxon>
        <taxon>Fungi</taxon>
        <taxon>Dikarya</taxon>
        <taxon>Ascomycota</taxon>
        <taxon>Pezizomycotina</taxon>
        <taxon>Dothideomycetes</taxon>
        <taxon>Dothideomycetidae</taxon>
        <taxon>Mycosphaerellales</taxon>
        <taxon>Mycosphaerellaceae</taxon>
        <taxon>Pseudocercospora</taxon>
    </lineage>
</organism>
<dbReference type="Gene3D" id="3.30.559.10">
    <property type="entry name" value="Chloramphenicol acetyltransferase-like domain"/>
    <property type="match status" value="2"/>
</dbReference>
<dbReference type="InterPro" id="IPR001242">
    <property type="entry name" value="Condensation_dom"/>
</dbReference>
<dbReference type="InterPro" id="IPR000873">
    <property type="entry name" value="AMP-dep_synth/lig_dom"/>
</dbReference>
<comment type="similarity">
    <text evidence="4">Belongs to the NRP synthetase family.</text>
</comment>
<dbReference type="InterPro" id="IPR042099">
    <property type="entry name" value="ANL_N_sf"/>
</dbReference>
<dbReference type="GO" id="GO:0031177">
    <property type="term" value="F:phosphopantetheine binding"/>
    <property type="evidence" value="ECO:0007669"/>
    <property type="project" value="TreeGrafter"/>
</dbReference>
<protein>
    <recommendedName>
        <fullName evidence="5">Carrier domain-containing protein</fullName>
    </recommendedName>
</protein>
<sequence>MRGPQLSGSLPDPYATIRAALLERFEAAQQFWADSLRGLERRETFSSTWSSGHKSATSDKRLVITADLKDDQLEKQLVQVEEDYGIKRKIFFEALWAIVLRQHTGSDDIVFGAANHACSLLDEKCSSADIYPVRVSAAEGAKFGDLVSALESFHRKAFRHSFLEYAEIEHMLPGPLPTSVYYSKAPISFHGDASTLPLVLNISSGQALSLSLDVSSVLERREAEVLLSHFVAALDDALSKLYLPHTSIDDIKIDSREEHVSILRTNRSNKREHPSTIVHLFEEAVREYPDKVALENDQHEKLTFSELNRLSNRLARYLALKKDDIVPICMDRSIDMIVAMLSVLKSGAAYTILDPQSPAERNRQIVEASGANTVLANQQYMDMLPRTVDVDVAIAHCWLQCHEIDGCNLQLSISPEQKAYIIYTSGSTGKPKGVVLTHRAATNGMAYHSLNGRERWLLFYNPTFSAAQRTMLSTLIHGGTLIIAPKSRLQEDLAFLIKDLRVQSLGITPSALSTIRPQDVPSLELVTLVGESIQQSLVSEWADHVELRNTYGLSEVTQLNFGTRLTSTSNPRIVGRPADTTSAFVLKPGKTDLAAFGIAGELGLAGPQLGIGYLNDPLRTAKVFIDNPFGPGKLYRTGDLARMNYDGSFEILGRIDFQAKIAGQKVEPSEVNSALLKHPSVQDVITVAANLADRTTLVAGLVVFDAAEWTSTLSSVRKHAEEQLPSYMVPSFWLRLDEIPKNINGKMDLLRFKNHVESMTMEQLIQDASALEAGSQIEDAVETTIAAAWATLAALRKDRLQTTLNELLSDMTIAEAAVSYEKLPGDETQEDPQPFELVTDSALRRSLIEDTNVVDAYPATALQQDLLSSLGSKDDPYTYRRVWEVSGLDLERLKQSFETYFQRSDILKTSFIAHGRSVFQTIRSDMQLPWTWSDRDLDSYLAQDKAEPFSMDGPLFRISLLSQRLLVVSMHHSLFDFWSFRFLYHDVAAIYFGLTPAVRAPFKRYVNHIAKTNDTKTRRFWKTELTGAEATILNPYPTSSTVKLAVSRPNDLQDRLRELGLTLGAVLYAAWAILLSKHTGTSDVTFLTSLSGRDTPVSGIDSIDGPTLAMVPQRTQLDPEARLDDVARAIGAHVRTLSEHAHYGMRNALSSANLQQDLFDTFLNVLVSPEEDPVTDRVFKRFGPPWQWDNPFTTMEVEERDGQILFRISGRLEERRLQYILDSYLIAIDAIVQEPLQMVSQVDIIGPKEKDYLYNALSNRSTLRVPTPELLHHRFEQHAVNTPEAIAIDWQAETQLSYAELDRRANILAHHLIQTGARVGDRIPLMLDKSIDTMVAILGVMKAGAAYVPLNPENPVERNLFIVKDVQAKTLIVHERYLDFCSENGLPAVLIDQMSFDTENVEAPQISVTPDHLAYIIYTSGSSGMPKGVKVPHRSAAAAVTSMEEAEGRGSGEWRTLQFANYVFDASVQDIFNTLSTGGTLCMAPQDVLLSNLAGTIQSMNVKQAIITPTVAKLLQPSEVPSMTTLIVGGEPLTKDVVAAWAPDHQILNVYGPTETSMVVTTKDVQRGDLISNIGAPFPTVMAFIVDPNGMSLVPYGAVGELCISGPQVTDGYVNRDDLTSAAFVDGSDLEVGRLYRTGDLARWLPGGEISCLGRKDGQIKIHGHRIELGEIEVALVKTGVVEEAAVIVTEVSGKPSLVAFCVFAQSGSTAIQSADEHAEDFKLLRDGLATSGLTPYMIPNIVLPVGALPKLPSRKVDRKTLKSQAELIDASVLRQYALSRAESAQQYVAPANDPEAKLEQLWSNVLGVPASEIGRLADFKALGGDSITAISLSSAISRAGFTLSVSHILRSPRLSEMAALMKPKQQDGSNAARRKQYAVGPEVERKLEEAGLSSEDVEYVYPAPPGQAEFARQGSREEQMWMLMTVRRMPAGTDMDKWTSATTRLIQTNDILRTSWLPVSDEEWAGVVLRSHTPQLEVVDCPSETFAEEFIEKFWQDRFVFGKPFIKFALLKHPDGSCDVVVKLNHAVYDGTLLRIFDDHFGAILADQPIPEHGQFRDFAFHIYESEKAASLNYWKQTMSGRTHTFLHSTPSPKITATTRSIISTDLESLASTTGVSPSSIFQAAYQLWLARTSKSPDVNFDYLLSGRNVDLPDPMTINGTLANFLPVRHQLHESTTTLREFLQATQENFWNMTEHGNVGLDDIYRAAGLDRHAFGNRTLFLFQPFEPAGAPDERRWLVLAKSRVRMYQPYALVVEVAKAVEGRHKLAVMYDETVFSHERAREIAEEIRGIVEGFAVGGGEGRVLEEI</sequence>
<dbReference type="GO" id="GO:0005737">
    <property type="term" value="C:cytoplasm"/>
    <property type="evidence" value="ECO:0007669"/>
    <property type="project" value="TreeGrafter"/>
</dbReference>
<dbReference type="InterPro" id="IPR045851">
    <property type="entry name" value="AMP-bd_C_sf"/>
</dbReference>
<dbReference type="InterPro" id="IPR036736">
    <property type="entry name" value="ACP-like_sf"/>
</dbReference>
<dbReference type="InterPro" id="IPR020845">
    <property type="entry name" value="AMP-binding_CS"/>
</dbReference>
<dbReference type="GO" id="GO:0044550">
    <property type="term" value="P:secondary metabolite biosynthetic process"/>
    <property type="evidence" value="ECO:0007669"/>
    <property type="project" value="TreeGrafter"/>
</dbReference>
<dbReference type="Gene3D" id="3.40.50.12780">
    <property type="entry name" value="N-terminal domain of ligase-like"/>
    <property type="match status" value="2"/>
</dbReference>
<dbReference type="EMBL" id="KB446557">
    <property type="protein sequence ID" value="EME85211.1"/>
    <property type="molecule type" value="Genomic_DNA"/>
</dbReference>
<dbReference type="CDD" id="cd19542">
    <property type="entry name" value="CT_NRPS-like"/>
    <property type="match status" value="1"/>
</dbReference>
<dbReference type="FunFam" id="3.40.50.12780:FF:000012">
    <property type="entry name" value="Non-ribosomal peptide synthetase"/>
    <property type="match status" value="1"/>
</dbReference>
<keyword evidence="1" id="KW-0596">Phosphopantetheine</keyword>
<dbReference type="InterPro" id="IPR025110">
    <property type="entry name" value="AMP-bd_C"/>
</dbReference>
<evidence type="ECO:0000259" key="5">
    <source>
        <dbReference type="PROSITE" id="PS50075"/>
    </source>
</evidence>
<keyword evidence="2" id="KW-0597">Phosphoprotein</keyword>
<name>M3AKW2_PSEFD</name>
<evidence type="ECO:0000313" key="6">
    <source>
        <dbReference type="EMBL" id="EME85211.1"/>
    </source>
</evidence>
<dbReference type="VEuPathDB" id="FungiDB:MYCFIDRAFT_135309"/>
<feature type="domain" description="Carrier" evidence="5">
    <location>
        <begin position="1790"/>
        <end position="1866"/>
    </location>
</feature>
<dbReference type="Proteomes" id="UP000016932">
    <property type="component" value="Unassembled WGS sequence"/>
</dbReference>
<dbReference type="SUPFAM" id="SSF52777">
    <property type="entry name" value="CoA-dependent acyltransferases"/>
    <property type="match status" value="5"/>
</dbReference>
<dbReference type="InterPro" id="IPR009081">
    <property type="entry name" value="PP-bd_ACP"/>
</dbReference>
<keyword evidence="7" id="KW-1185">Reference proteome</keyword>
<gene>
    <name evidence="6" type="ORF">MYCFIDRAFT_135309</name>
</gene>
<dbReference type="Pfam" id="PF00550">
    <property type="entry name" value="PP-binding"/>
    <property type="match status" value="1"/>
</dbReference>
<dbReference type="NCBIfam" id="TIGR01733">
    <property type="entry name" value="AA-adenyl-dom"/>
    <property type="match status" value="2"/>
</dbReference>
<dbReference type="Gene3D" id="3.30.300.30">
    <property type="match status" value="2"/>
</dbReference>
<evidence type="ECO:0000256" key="1">
    <source>
        <dbReference type="ARBA" id="ARBA00022450"/>
    </source>
</evidence>
<dbReference type="SUPFAM" id="SSF56801">
    <property type="entry name" value="Acetyl-CoA synthetase-like"/>
    <property type="match status" value="2"/>
</dbReference>
<dbReference type="Gene3D" id="1.10.1200.10">
    <property type="entry name" value="ACP-like"/>
    <property type="match status" value="1"/>
</dbReference>
<dbReference type="CDD" id="cd05918">
    <property type="entry name" value="A_NRPS_SidN3_like"/>
    <property type="match status" value="2"/>
</dbReference>
<reference evidence="6 7" key="1">
    <citation type="journal article" date="2012" name="PLoS Pathog.">
        <title>Diverse lifestyles and strategies of plant pathogenesis encoded in the genomes of eighteen Dothideomycetes fungi.</title>
        <authorList>
            <person name="Ohm R.A."/>
            <person name="Feau N."/>
            <person name="Henrissat B."/>
            <person name="Schoch C.L."/>
            <person name="Horwitz B.A."/>
            <person name="Barry K.W."/>
            <person name="Condon B.J."/>
            <person name="Copeland A.C."/>
            <person name="Dhillon B."/>
            <person name="Glaser F."/>
            <person name="Hesse C.N."/>
            <person name="Kosti I."/>
            <person name="LaButti K."/>
            <person name="Lindquist E.A."/>
            <person name="Lucas S."/>
            <person name="Salamov A.A."/>
            <person name="Bradshaw R.E."/>
            <person name="Ciuffetti L."/>
            <person name="Hamelin R.C."/>
            <person name="Kema G.H.J."/>
            <person name="Lawrence C."/>
            <person name="Scott J.A."/>
            <person name="Spatafora J.W."/>
            <person name="Turgeon B.G."/>
            <person name="de Wit P.J.G.M."/>
            <person name="Zhong S."/>
            <person name="Goodwin S.B."/>
            <person name="Grigoriev I.V."/>
        </authorList>
    </citation>
    <scope>NUCLEOTIDE SEQUENCE [LARGE SCALE GENOMIC DNA]</scope>
    <source>
        <strain evidence="6 7">CIRAD86</strain>
    </source>
</reference>